<dbReference type="CDD" id="cd06171">
    <property type="entry name" value="Sigma70_r4"/>
    <property type="match status" value="1"/>
</dbReference>
<dbReference type="GO" id="GO:0003677">
    <property type="term" value="F:DNA binding"/>
    <property type="evidence" value="ECO:0007669"/>
    <property type="project" value="InterPro"/>
</dbReference>
<proteinExistence type="inferred from homology"/>
<evidence type="ECO:0000259" key="6">
    <source>
        <dbReference type="Pfam" id="PF08281"/>
    </source>
</evidence>
<gene>
    <name evidence="7" type="ORF">DJ013_14515</name>
</gene>
<keyword evidence="3" id="KW-0731">Sigma factor</keyword>
<dbReference type="RefSeq" id="WP_111372614.1">
    <property type="nucleotide sequence ID" value="NZ_CP029480.1"/>
</dbReference>
<dbReference type="PANTHER" id="PTHR43133">
    <property type="entry name" value="RNA POLYMERASE ECF-TYPE SIGMA FACTO"/>
    <property type="match status" value="1"/>
</dbReference>
<evidence type="ECO:0000256" key="3">
    <source>
        <dbReference type="ARBA" id="ARBA00023082"/>
    </source>
</evidence>
<dbReference type="PANTHER" id="PTHR43133:SF46">
    <property type="entry name" value="RNA POLYMERASE SIGMA-70 FACTOR ECF SUBFAMILY"/>
    <property type="match status" value="1"/>
</dbReference>
<dbReference type="SUPFAM" id="SSF88946">
    <property type="entry name" value="Sigma2 domain of RNA polymerase sigma factors"/>
    <property type="match status" value="1"/>
</dbReference>
<protein>
    <submittedName>
        <fullName evidence="7">RNA polymerase subunit sigma-70</fullName>
    </submittedName>
</protein>
<keyword evidence="2" id="KW-0805">Transcription regulation</keyword>
<feature type="domain" description="RNA polymerase sigma factor 70 region 4 type 2" evidence="6">
    <location>
        <begin position="120"/>
        <end position="172"/>
    </location>
</feature>
<dbReference type="GO" id="GO:0006352">
    <property type="term" value="P:DNA-templated transcription initiation"/>
    <property type="evidence" value="ECO:0007669"/>
    <property type="project" value="InterPro"/>
</dbReference>
<dbReference type="Proteomes" id="UP000249873">
    <property type="component" value="Chromosome"/>
</dbReference>
<evidence type="ECO:0000256" key="4">
    <source>
        <dbReference type="ARBA" id="ARBA00023163"/>
    </source>
</evidence>
<dbReference type="InterPro" id="IPR036388">
    <property type="entry name" value="WH-like_DNA-bd_sf"/>
</dbReference>
<name>A0A2Z4GEP0_9BACT</name>
<organism evidence="7 8">
    <name type="scientific">Arcticibacterium luteifluviistationis</name>
    <dbReference type="NCBI Taxonomy" id="1784714"/>
    <lineage>
        <taxon>Bacteria</taxon>
        <taxon>Pseudomonadati</taxon>
        <taxon>Bacteroidota</taxon>
        <taxon>Cytophagia</taxon>
        <taxon>Cytophagales</taxon>
        <taxon>Leadbetterellaceae</taxon>
        <taxon>Arcticibacterium</taxon>
    </lineage>
</organism>
<dbReference type="EMBL" id="CP029480">
    <property type="protein sequence ID" value="AWV99313.1"/>
    <property type="molecule type" value="Genomic_DNA"/>
</dbReference>
<dbReference type="InterPro" id="IPR007627">
    <property type="entry name" value="RNA_pol_sigma70_r2"/>
</dbReference>
<evidence type="ECO:0000256" key="1">
    <source>
        <dbReference type="ARBA" id="ARBA00010641"/>
    </source>
</evidence>
<dbReference type="Pfam" id="PF04542">
    <property type="entry name" value="Sigma70_r2"/>
    <property type="match status" value="1"/>
</dbReference>
<dbReference type="SUPFAM" id="SSF88659">
    <property type="entry name" value="Sigma3 and sigma4 domains of RNA polymerase sigma factors"/>
    <property type="match status" value="1"/>
</dbReference>
<evidence type="ECO:0000313" key="8">
    <source>
        <dbReference type="Proteomes" id="UP000249873"/>
    </source>
</evidence>
<dbReference type="NCBIfam" id="TIGR02937">
    <property type="entry name" value="sigma70-ECF"/>
    <property type="match status" value="1"/>
</dbReference>
<dbReference type="KEGG" id="als:DJ013_14515"/>
<accession>A0A2Z4GEP0</accession>
<dbReference type="InterPro" id="IPR039425">
    <property type="entry name" value="RNA_pol_sigma-70-like"/>
</dbReference>
<dbReference type="OrthoDB" id="941544at2"/>
<evidence type="ECO:0000256" key="2">
    <source>
        <dbReference type="ARBA" id="ARBA00023015"/>
    </source>
</evidence>
<sequence>MTKILSLFSSDHNLAKALKRGDKKAQNHLYERYSGLMFGICMRYMGDQMAAEDVMLKGFMKIFEKIDQFNFKGSFEGWIKRIMVNEALMKIRSIKTKEVGIEDVSVSNFETQASSKLEAEDLLAMISTLPQGYKTVFNLYAIEGFSHSEIAEQLGISEGTSKSQLSRARAMLQKRLENQDNSLKNEFN</sequence>
<dbReference type="InterPro" id="IPR013325">
    <property type="entry name" value="RNA_pol_sigma_r2"/>
</dbReference>
<comment type="similarity">
    <text evidence="1">Belongs to the sigma-70 factor family. ECF subfamily.</text>
</comment>
<evidence type="ECO:0000259" key="5">
    <source>
        <dbReference type="Pfam" id="PF04542"/>
    </source>
</evidence>
<keyword evidence="4" id="KW-0804">Transcription</keyword>
<dbReference type="Gene3D" id="1.10.10.10">
    <property type="entry name" value="Winged helix-like DNA-binding domain superfamily/Winged helix DNA-binding domain"/>
    <property type="match status" value="1"/>
</dbReference>
<feature type="domain" description="RNA polymerase sigma-70 region 2" evidence="5">
    <location>
        <begin position="29"/>
        <end position="93"/>
    </location>
</feature>
<dbReference type="Gene3D" id="1.10.1740.10">
    <property type="match status" value="1"/>
</dbReference>
<evidence type="ECO:0000313" key="7">
    <source>
        <dbReference type="EMBL" id="AWV99313.1"/>
    </source>
</evidence>
<dbReference type="InterPro" id="IPR013324">
    <property type="entry name" value="RNA_pol_sigma_r3/r4-like"/>
</dbReference>
<dbReference type="InterPro" id="IPR014284">
    <property type="entry name" value="RNA_pol_sigma-70_dom"/>
</dbReference>
<dbReference type="InterPro" id="IPR013249">
    <property type="entry name" value="RNA_pol_sigma70_r4_t2"/>
</dbReference>
<dbReference type="GO" id="GO:0016987">
    <property type="term" value="F:sigma factor activity"/>
    <property type="evidence" value="ECO:0007669"/>
    <property type="project" value="UniProtKB-KW"/>
</dbReference>
<dbReference type="AlphaFoldDB" id="A0A2Z4GEP0"/>
<reference evidence="7 8" key="1">
    <citation type="submission" date="2018-05" db="EMBL/GenBank/DDBJ databases">
        <title>Complete genome sequence of Arcticibacterium luteifluviistationis SM1504T, a cytophagaceae bacterium isolated from Arctic surface seawater.</title>
        <authorList>
            <person name="Li Y."/>
            <person name="Qin Q.-L."/>
        </authorList>
    </citation>
    <scope>NUCLEOTIDE SEQUENCE [LARGE SCALE GENOMIC DNA]</scope>
    <source>
        <strain evidence="7 8">SM1504</strain>
    </source>
</reference>
<dbReference type="Pfam" id="PF08281">
    <property type="entry name" value="Sigma70_r4_2"/>
    <property type="match status" value="1"/>
</dbReference>
<keyword evidence="8" id="KW-1185">Reference proteome</keyword>